<dbReference type="PANTHER" id="PTHR36695">
    <property type="entry name" value="AGAP008648-PA"/>
    <property type="match status" value="1"/>
</dbReference>
<name>A0A7R9DC23_TIMCR</name>
<dbReference type="Pfam" id="PF11901">
    <property type="entry name" value="DM9"/>
    <property type="match status" value="1"/>
</dbReference>
<feature type="domain" description="Farnesoic acid O-methyl transferase" evidence="1">
    <location>
        <begin position="18"/>
        <end position="145"/>
    </location>
</feature>
<dbReference type="InterPro" id="IPR022041">
    <property type="entry name" value="Methyltransf_FA"/>
</dbReference>
<dbReference type="Pfam" id="PF12248">
    <property type="entry name" value="Methyltransf_FA"/>
    <property type="match status" value="2"/>
</dbReference>
<dbReference type="PANTHER" id="PTHR36695:SF12">
    <property type="entry name" value="AGAP008648-PA"/>
    <property type="match status" value="1"/>
</dbReference>
<evidence type="ECO:0000259" key="1">
    <source>
        <dbReference type="Pfam" id="PF12248"/>
    </source>
</evidence>
<dbReference type="InterPro" id="IPR006616">
    <property type="entry name" value="DM9_repeat"/>
</dbReference>
<organism evidence="2">
    <name type="scientific">Timema cristinae</name>
    <name type="common">Walking stick</name>
    <dbReference type="NCBI Taxonomy" id="61476"/>
    <lineage>
        <taxon>Eukaryota</taxon>
        <taxon>Metazoa</taxon>
        <taxon>Ecdysozoa</taxon>
        <taxon>Arthropoda</taxon>
        <taxon>Hexapoda</taxon>
        <taxon>Insecta</taxon>
        <taxon>Pterygota</taxon>
        <taxon>Neoptera</taxon>
        <taxon>Polyneoptera</taxon>
        <taxon>Phasmatodea</taxon>
        <taxon>Timematodea</taxon>
        <taxon>Timematoidea</taxon>
        <taxon>Timematidae</taxon>
        <taxon>Timema</taxon>
    </lineage>
</organism>
<protein>
    <recommendedName>
        <fullName evidence="1">Farnesoic acid O-methyl transferase domain-containing protein</fullName>
    </recommendedName>
</protein>
<gene>
    <name evidence="2" type="ORF">TCEB3V08_LOCUS11146</name>
</gene>
<accession>A0A7R9DC23</accession>
<evidence type="ECO:0000313" key="2">
    <source>
        <dbReference type="EMBL" id="CAD7411906.1"/>
    </source>
</evidence>
<dbReference type="AlphaFoldDB" id="A0A7R9DC23"/>
<sequence>MGSTPRVGNAREFSTEDKLEYQFHPVSAGSLHFKVRTANDAHVALTTGPGESDPMYEIFIGGWGNAKTAIRRNRQKPDKALVDTPNILDAGEYRGFWIRWSGGSIAIGREGESAPFASWDDPEPFGIGYFGICTGWGATGSWLVEMRHWDDMVLLDGAPITTADNLEYSFRPVPTGRLEVEVRSPSNAHVALTSAPNETEPMYEILLGGWENSATVIRYNREKPDKVRAETPGLLTSSEFKHFTFEWRHGLIQVKKAGGAVLVEWNDPNPFGVSYYGIRTAWGSKGHWRIKAVDPRSAPVASAPTPFVPSPGTTIYPIFLVFPLLNSLAFPHLLIVPLSCLANYKFLNSTPREHSYHMGQSLHTVIRYISVRAEARPRLGVAQPGWNVPASVAPSGGSATWVDAAGGEVPPNSVPGGFDNEQVYVARARHEGALLPGKLVPSHGVCYVPWGGAEHGKPEYQVLVGCEPAWVPSVAGQVPDGALPSGETEDGEPLFVGRAKHEGTLSVGKVQASHAVCYIPYGGQELGYQEYEVLVANSSGHSVNSESLVPHINAQFITVLGPSSFDLIDWDSNWRSYQSLDRLFIEPMIE</sequence>
<dbReference type="SMART" id="SM00696">
    <property type="entry name" value="DM9"/>
    <property type="match status" value="2"/>
</dbReference>
<feature type="domain" description="Farnesoic acid O-methyl transferase" evidence="1">
    <location>
        <begin position="164"/>
        <end position="291"/>
    </location>
</feature>
<dbReference type="EMBL" id="OC322513">
    <property type="protein sequence ID" value="CAD7411906.1"/>
    <property type="molecule type" value="Genomic_DNA"/>
</dbReference>
<reference evidence="2" key="1">
    <citation type="submission" date="2020-11" db="EMBL/GenBank/DDBJ databases">
        <authorList>
            <person name="Tran Van P."/>
        </authorList>
    </citation>
    <scope>NUCLEOTIDE SEQUENCE</scope>
</reference>
<proteinExistence type="predicted"/>